<dbReference type="PANTHER" id="PTHR43685:SF5">
    <property type="entry name" value="GLYCOSYLTRANSFERASE EPSE-RELATED"/>
    <property type="match status" value="1"/>
</dbReference>
<dbReference type="InterPro" id="IPR029044">
    <property type="entry name" value="Nucleotide-diphossugar_trans"/>
</dbReference>
<gene>
    <name evidence="5" type="ORF">ETU09_09025</name>
</gene>
<evidence type="ECO:0000256" key="1">
    <source>
        <dbReference type="ARBA" id="ARBA00006739"/>
    </source>
</evidence>
<accession>A0A563D9A2</accession>
<feature type="domain" description="Glycosyltransferase 2-like" evidence="4">
    <location>
        <begin position="6"/>
        <end position="154"/>
    </location>
</feature>
<comment type="caution">
    <text evidence="5">The sequence shown here is derived from an EMBL/GenBank/DDBJ whole genome shotgun (WGS) entry which is preliminary data.</text>
</comment>
<dbReference type="RefSeq" id="WP_146263116.1">
    <property type="nucleotide sequence ID" value="NZ_SELG01000041.1"/>
</dbReference>
<sequence length="319" mass="37257">MNPAISVVMAAYNAETYISASIQSILNQSFQNFEFIIINDGSTDKTKSILEEFAKKDPRIQVVHNTCNQFVIKSRNIGLKIAKGKYIAIMDSDDNALPCRLETQWNYLEENPEVFLLGSSAKIIDENGIHVGNYNAVTNYPDIQEDILNHNLFYHSSIMFRNEHLLYREKMLYCEDYDFILMLLSNQKIVINLPQPLIEYRSTTNSLSKSKNYLVHWMFLNLAKQFYLERLNSKGQDSYDSFHPETFTNLLDIDYPISKKSLEMALKIAFYEANIDHLQILLNKYSKNKFPVSKKFIFYKLLSCNHFLFSIIHQIYNKL</sequence>
<dbReference type="InterPro" id="IPR050834">
    <property type="entry name" value="Glycosyltransf_2"/>
</dbReference>
<dbReference type="GO" id="GO:0016757">
    <property type="term" value="F:glycosyltransferase activity"/>
    <property type="evidence" value="ECO:0007669"/>
    <property type="project" value="UniProtKB-KW"/>
</dbReference>
<evidence type="ECO:0000259" key="4">
    <source>
        <dbReference type="Pfam" id="PF00535"/>
    </source>
</evidence>
<reference evidence="5 6" key="1">
    <citation type="submission" date="2019-02" db="EMBL/GenBank/DDBJ databases">
        <title>Apibacter muscae sp. nov.: a novel member of the house fly microbiota.</title>
        <authorList>
            <person name="Park R."/>
        </authorList>
    </citation>
    <scope>NUCLEOTIDE SEQUENCE [LARGE SCALE GENOMIC DNA]</scope>
    <source>
        <strain evidence="5 6">AL1</strain>
    </source>
</reference>
<dbReference type="SUPFAM" id="SSF53448">
    <property type="entry name" value="Nucleotide-diphospho-sugar transferases"/>
    <property type="match status" value="1"/>
</dbReference>
<dbReference type="PANTHER" id="PTHR43685">
    <property type="entry name" value="GLYCOSYLTRANSFERASE"/>
    <property type="match status" value="1"/>
</dbReference>
<keyword evidence="2" id="KW-0328">Glycosyltransferase</keyword>
<dbReference type="InterPro" id="IPR001173">
    <property type="entry name" value="Glyco_trans_2-like"/>
</dbReference>
<keyword evidence="6" id="KW-1185">Reference proteome</keyword>
<evidence type="ECO:0000313" key="5">
    <source>
        <dbReference type="EMBL" id="TWP26697.1"/>
    </source>
</evidence>
<dbReference type="OrthoDB" id="9815829at2"/>
<organism evidence="5 6">
    <name type="scientific">Apibacter muscae</name>
    <dbReference type="NCBI Taxonomy" id="2509004"/>
    <lineage>
        <taxon>Bacteria</taxon>
        <taxon>Pseudomonadati</taxon>
        <taxon>Bacteroidota</taxon>
        <taxon>Flavobacteriia</taxon>
        <taxon>Flavobacteriales</taxon>
        <taxon>Weeksellaceae</taxon>
        <taxon>Apibacter</taxon>
    </lineage>
</organism>
<evidence type="ECO:0000256" key="3">
    <source>
        <dbReference type="ARBA" id="ARBA00022679"/>
    </source>
</evidence>
<dbReference type="AlphaFoldDB" id="A0A563D9A2"/>
<keyword evidence="3 5" id="KW-0808">Transferase</keyword>
<dbReference type="Pfam" id="PF00535">
    <property type="entry name" value="Glycos_transf_2"/>
    <property type="match status" value="1"/>
</dbReference>
<evidence type="ECO:0000256" key="2">
    <source>
        <dbReference type="ARBA" id="ARBA00022676"/>
    </source>
</evidence>
<dbReference type="EMBL" id="SELH01000025">
    <property type="protein sequence ID" value="TWP26697.1"/>
    <property type="molecule type" value="Genomic_DNA"/>
</dbReference>
<dbReference type="Proteomes" id="UP000319499">
    <property type="component" value="Unassembled WGS sequence"/>
</dbReference>
<proteinExistence type="inferred from homology"/>
<protein>
    <submittedName>
        <fullName evidence="5">Glycosyltransferase family 2 protein</fullName>
    </submittedName>
</protein>
<dbReference type="Gene3D" id="3.90.550.10">
    <property type="entry name" value="Spore Coat Polysaccharide Biosynthesis Protein SpsA, Chain A"/>
    <property type="match status" value="1"/>
</dbReference>
<dbReference type="CDD" id="cd00761">
    <property type="entry name" value="Glyco_tranf_GTA_type"/>
    <property type="match status" value="1"/>
</dbReference>
<comment type="similarity">
    <text evidence="1">Belongs to the glycosyltransferase 2 family.</text>
</comment>
<name>A0A563D9A2_9FLAO</name>
<evidence type="ECO:0000313" key="6">
    <source>
        <dbReference type="Proteomes" id="UP000319499"/>
    </source>
</evidence>